<dbReference type="EMBL" id="VEPZ02000206">
    <property type="protein sequence ID" value="KAE8730522.1"/>
    <property type="molecule type" value="Genomic_DNA"/>
</dbReference>
<dbReference type="GO" id="GO:0007129">
    <property type="term" value="P:homologous chromosome pairing at meiosis"/>
    <property type="evidence" value="ECO:0007669"/>
    <property type="project" value="TreeGrafter"/>
</dbReference>
<dbReference type="InterPro" id="IPR029448">
    <property type="entry name" value="FANCD2"/>
</dbReference>
<evidence type="ECO:0000256" key="2">
    <source>
        <dbReference type="ARBA" id="ARBA00022499"/>
    </source>
</evidence>
<name>A0A6A3CSQ6_HIBSY</name>
<dbReference type="Proteomes" id="UP000436088">
    <property type="component" value="Unassembled WGS sequence"/>
</dbReference>
<comment type="caution">
    <text evidence="7">The sequence shown here is derived from an EMBL/GenBank/DDBJ whole genome shotgun (WGS) entry which is preliminary data.</text>
</comment>
<evidence type="ECO:0000256" key="1">
    <source>
        <dbReference type="ARBA" id="ARBA00004123"/>
    </source>
</evidence>
<sequence>MLFLRHKQPSRKRSTSSFVPPFPPPKIPKSQNDEGTAVDAVKKMVSILAEGGCNLVSPLGLPSDPYKLRRHLSCLFSSTDDRSVFLSGFSSYIQSPSNLRRINQLIHLSIYVLLKILRDSVGRCFKVFALLILLLIEAGPSVQFEVNLTVLDKLVKEVVCLEKVRSFAQPENVHTLLIRMQKNVNVVVALVSMCRTHEKVTMHAMEVKYGGKFIDSFLIAFDFLQVHFQTHNEVILLLVKELQKATRTIQTLCSEAKGLKQTAITGKIPATKRSLERFLFRVKTLLHSTSNGCTFWMGNLKHKDLRGQVLSSQAYVDDEVDNMDEDPAGAGEVDPQGTVPSASENSEAE</sequence>
<dbReference type="GO" id="GO:0036297">
    <property type="term" value="P:interstrand cross-link repair"/>
    <property type="evidence" value="ECO:0007669"/>
    <property type="project" value="TreeGrafter"/>
</dbReference>
<dbReference type="PANTHER" id="PTHR32086">
    <property type="entry name" value="FANCONI ANEMIA GROUP D2 PROTEIN"/>
    <property type="match status" value="1"/>
</dbReference>
<evidence type="ECO:0000256" key="5">
    <source>
        <dbReference type="ARBA" id="ARBA00093456"/>
    </source>
</evidence>
<evidence type="ECO:0000256" key="6">
    <source>
        <dbReference type="SAM" id="MobiDB-lite"/>
    </source>
</evidence>
<dbReference type="GO" id="GO:1990918">
    <property type="term" value="P:double-strand break repair involved in meiotic recombination"/>
    <property type="evidence" value="ECO:0007669"/>
    <property type="project" value="TreeGrafter"/>
</dbReference>
<keyword evidence="3" id="KW-0832">Ubl conjugation</keyword>
<gene>
    <name evidence="7" type="ORF">F3Y22_tig00002919pilonHSYRG00117</name>
</gene>
<dbReference type="GO" id="GO:0005634">
    <property type="term" value="C:nucleus"/>
    <property type="evidence" value="ECO:0007669"/>
    <property type="project" value="UniProtKB-SubCell"/>
</dbReference>
<dbReference type="GO" id="GO:0031573">
    <property type="term" value="P:mitotic intra-S DNA damage checkpoint signaling"/>
    <property type="evidence" value="ECO:0007669"/>
    <property type="project" value="TreeGrafter"/>
</dbReference>
<protein>
    <submittedName>
        <fullName evidence="7">Uncharacterized protein</fullName>
    </submittedName>
</protein>
<dbReference type="AlphaFoldDB" id="A0A6A3CSQ6"/>
<keyword evidence="8" id="KW-1185">Reference proteome</keyword>
<comment type="similarity">
    <text evidence="5">Belongs to the Fanconi anemia protein FANCD2 family.</text>
</comment>
<keyword evidence="2" id="KW-1017">Isopeptide bond</keyword>
<accession>A0A6A3CSQ6</accession>
<feature type="compositionally biased region" description="Acidic residues" evidence="6">
    <location>
        <begin position="317"/>
        <end position="327"/>
    </location>
</feature>
<organism evidence="7 8">
    <name type="scientific">Hibiscus syriacus</name>
    <name type="common">Rose of Sharon</name>
    <dbReference type="NCBI Taxonomy" id="106335"/>
    <lineage>
        <taxon>Eukaryota</taxon>
        <taxon>Viridiplantae</taxon>
        <taxon>Streptophyta</taxon>
        <taxon>Embryophyta</taxon>
        <taxon>Tracheophyta</taxon>
        <taxon>Spermatophyta</taxon>
        <taxon>Magnoliopsida</taxon>
        <taxon>eudicotyledons</taxon>
        <taxon>Gunneridae</taxon>
        <taxon>Pentapetalae</taxon>
        <taxon>rosids</taxon>
        <taxon>malvids</taxon>
        <taxon>Malvales</taxon>
        <taxon>Malvaceae</taxon>
        <taxon>Malvoideae</taxon>
        <taxon>Hibiscus</taxon>
    </lineage>
</organism>
<dbReference type="PANTHER" id="PTHR32086:SF0">
    <property type="entry name" value="FANCONI ANEMIA GROUP D2 PROTEIN"/>
    <property type="match status" value="1"/>
</dbReference>
<feature type="compositionally biased region" description="Polar residues" evidence="6">
    <location>
        <begin position="338"/>
        <end position="349"/>
    </location>
</feature>
<evidence type="ECO:0000256" key="4">
    <source>
        <dbReference type="ARBA" id="ARBA00023242"/>
    </source>
</evidence>
<comment type="subcellular location">
    <subcellularLocation>
        <location evidence="1">Nucleus</location>
    </subcellularLocation>
</comment>
<feature type="region of interest" description="Disordered" evidence="6">
    <location>
        <begin position="1"/>
        <end position="34"/>
    </location>
</feature>
<proteinExistence type="inferred from homology"/>
<keyword evidence="4" id="KW-0539">Nucleus</keyword>
<reference evidence="7" key="1">
    <citation type="submission" date="2019-09" db="EMBL/GenBank/DDBJ databases">
        <title>Draft genome information of white flower Hibiscus syriacus.</title>
        <authorList>
            <person name="Kim Y.-M."/>
        </authorList>
    </citation>
    <scope>NUCLEOTIDE SEQUENCE [LARGE SCALE GENOMIC DNA]</scope>
    <source>
        <strain evidence="7">YM2019G1</strain>
    </source>
</reference>
<evidence type="ECO:0000313" key="8">
    <source>
        <dbReference type="Proteomes" id="UP000436088"/>
    </source>
</evidence>
<evidence type="ECO:0000313" key="7">
    <source>
        <dbReference type="EMBL" id="KAE8730522.1"/>
    </source>
</evidence>
<dbReference type="Pfam" id="PF14631">
    <property type="entry name" value="FancD2"/>
    <property type="match status" value="1"/>
</dbReference>
<dbReference type="GO" id="GO:0000793">
    <property type="term" value="C:condensed chromosome"/>
    <property type="evidence" value="ECO:0007669"/>
    <property type="project" value="TreeGrafter"/>
</dbReference>
<feature type="compositionally biased region" description="Basic residues" evidence="6">
    <location>
        <begin position="1"/>
        <end position="14"/>
    </location>
</feature>
<feature type="region of interest" description="Disordered" evidence="6">
    <location>
        <begin position="317"/>
        <end position="349"/>
    </location>
</feature>
<evidence type="ECO:0000256" key="3">
    <source>
        <dbReference type="ARBA" id="ARBA00022843"/>
    </source>
</evidence>
<dbReference type="GO" id="GO:0070182">
    <property type="term" value="F:DNA polymerase binding"/>
    <property type="evidence" value="ECO:0007669"/>
    <property type="project" value="TreeGrafter"/>
</dbReference>